<dbReference type="PROSITE" id="PS52015">
    <property type="entry name" value="TONB_CTD"/>
    <property type="match status" value="1"/>
</dbReference>
<sequence length="263" mass="28622">MKQDPISPSIHISAMKAPSKRMVPSLEKIGSFDYMIGESFVALLLHGLCVLIAFWCMEIPKRDNPLHSSIQVAFEAPVVLPIPDDAPNIDQSDLQPPVTEPNVEASENLPQTDAIAPISIPRPQKIVSEKRQENTQPTQNETHKSPATHSASANQQLTPTQHSVAPSVQSASQILSPSQRCSVLTKDYPMAARRRHEQGTVQVSYQLLADGQVKQVGVLESSGFSDLDQAAIQAVQAMKCQAAPGQPVIKTTMPVHFSLNKLK</sequence>
<evidence type="ECO:0000256" key="11">
    <source>
        <dbReference type="SAM" id="Phobius"/>
    </source>
</evidence>
<evidence type="ECO:0000256" key="9">
    <source>
        <dbReference type="ARBA" id="ARBA00023136"/>
    </source>
</evidence>
<reference evidence="13" key="1">
    <citation type="submission" date="2022-10" db="EMBL/GenBank/DDBJ databases">
        <authorList>
            <person name="Botero Cardona J."/>
        </authorList>
    </citation>
    <scope>NUCLEOTIDE SEQUENCE</scope>
    <source>
        <strain evidence="13">R-83534</strain>
    </source>
</reference>
<feature type="domain" description="TonB C-terminal" evidence="12">
    <location>
        <begin position="173"/>
        <end position="263"/>
    </location>
</feature>
<evidence type="ECO:0000256" key="7">
    <source>
        <dbReference type="ARBA" id="ARBA00022927"/>
    </source>
</evidence>
<keyword evidence="8 11" id="KW-1133">Transmembrane helix</keyword>
<evidence type="ECO:0000256" key="6">
    <source>
        <dbReference type="ARBA" id="ARBA00022692"/>
    </source>
</evidence>
<feature type="compositionally biased region" description="Polar residues" evidence="10">
    <location>
        <begin position="134"/>
        <end position="176"/>
    </location>
</feature>
<proteinExistence type="inferred from homology"/>
<keyword evidence="4" id="KW-1003">Cell membrane</keyword>
<keyword evidence="5" id="KW-0997">Cell inner membrane</keyword>
<evidence type="ECO:0000256" key="2">
    <source>
        <dbReference type="ARBA" id="ARBA00006555"/>
    </source>
</evidence>
<dbReference type="InterPro" id="IPR037682">
    <property type="entry name" value="TonB_C"/>
</dbReference>
<evidence type="ECO:0000256" key="10">
    <source>
        <dbReference type="SAM" id="MobiDB-lite"/>
    </source>
</evidence>
<evidence type="ECO:0000313" key="14">
    <source>
        <dbReference type="Proteomes" id="UP001154272"/>
    </source>
</evidence>
<protein>
    <submittedName>
        <fullName evidence="13">Links inner and outer membranes (TonB) (PDB:1IHR)</fullName>
    </submittedName>
</protein>
<organism evidence="13 14">
    <name type="scientific">Commensalibacter papalotli</name>
    <name type="common">ex Botero et al. 2024</name>
    <dbReference type="NCBI Taxonomy" id="2972766"/>
    <lineage>
        <taxon>Bacteria</taxon>
        <taxon>Pseudomonadati</taxon>
        <taxon>Pseudomonadota</taxon>
        <taxon>Alphaproteobacteria</taxon>
        <taxon>Acetobacterales</taxon>
        <taxon>Acetobacteraceae</taxon>
    </lineage>
</organism>
<feature type="region of interest" description="Disordered" evidence="10">
    <location>
        <begin position="84"/>
        <end position="176"/>
    </location>
</feature>
<keyword evidence="9 11" id="KW-0472">Membrane</keyword>
<keyword evidence="7" id="KW-0653">Protein transport</keyword>
<comment type="caution">
    <text evidence="13">The sequence shown here is derived from an EMBL/GenBank/DDBJ whole genome shotgun (WGS) entry which is preliminary data.</text>
</comment>
<name>A0ABM9HSC4_9PROT</name>
<dbReference type="SUPFAM" id="SSF74653">
    <property type="entry name" value="TolA/TonB C-terminal domain"/>
    <property type="match status" value="1"/>
</dbReference>
<feature type="transmembrane region" description="Helical" evidence="11">
    <location>
        <begin position="34"/>
        <end position="57"/>
    </location>
</feature>
<keyword evidence="14" id="KW-1185">Reference proteome</keyword>
<evidence type="ECO:0000256" key="1">
    <source>
        <dbReference type="ARBA" id="ARBA00004383"/>
    </source>
</evidence>
<evidence type="ECO:0000256" key="3">
    <source>
        <dbReference type="ARBA" id="ARBA00022448"/>
    </source>
</evidence>
<dbReference type="Proteomes" id="UP001154272">
    <property type="component" value="Unassembled WGS sequence"/>
</dbReference>
<evidence type="ECO:0000313" key="13">
    <source>
        <dbReference type="EMBL" id="CAI3951569.1"/>
    </source>
</evidence>
<dbReference type="InterPro" id="IPR006260">
    <property type="entry name" value="TonB/TolA_C"/>
</dbReference>
<dbReference type="EMBL" id="CAMXCH010000003">
    <property type="protein sequence ID" value="CAI3951569.1"/>
    <property type="molecule type" value="Genomic_DNA"/>
</dbReference>
<evidence type="ECO:0000256" key="4">
    <source>
        <dbReference type="ARBA" id="ARBA00022475"/>
    </source>
</evidence>
<evidence type="ECO:0000259" key="12">
    <source>
        <dbReference type="PROSITE" id="PS52015"/>
    </source>
</evidence>
<dbReference type="InterPro" id="IPR051045">
    <property type="entry name" value="TonB-dependent_transducer"/>
</dbReference>
<dbReference type="RefSeq" id="WP_282024302.1">
    <property type="nucleotide sequence ID" value="NZ_CAMXCH010000003.1"/>
</dbReference>
<accession>A0ABM9HSC4</accession>
<comment type="subcellular location">
    <subcellularLocation>
        <location evidence="1">Cell inner membrane</location>
        <topology evidence="1">Single-pass membrane protein</topology>
        <orientation evidence="1">Periplasmic side</orientation>
    </subcellularLocation>
</comment>
<comment type="similarity">
    <text evidence="2">Belongs to the TonB family.</text>
</comment>
<evidence type="ECO:0000256" key="5">
    <source>
        <dbReference type="ARBA" id="ARBA00022519"/>
    </source>
</evidence>
<evidence type="ECO:0000256" key="8">
    <source>
        <dbReference type="ARBA" id="ARBA00022989"/>
    </source>
</evidence>
<dbReference type="Pfam" id="PF03544">
    <property type="entry name" value="TonB_C"/>
    <property type="match status" value="1"/>
</dbReference>
<keyword evidence="3" id="KW-0813">Transport</keyword>
<dbReference type="PANTHER" id="PTHR33446">
    <property type="entry name" value="PROTEIN TONB-RELATED"/>
    <property type="match status" value="1"/>
</dbReference>
<dbReference type="Gene3D" id="3.30.1150.10">
    <property type="match status" value="1"/>
</dbReference>
<dbReference type="NCBIfam" id="TIGR01352">
    <property type="entry name" value="tonB_Cterm"/>
    <property type="match status" value="1"/>
</dbReference>
<gene>
    <name evidence="13" type="ORF">R83534S58_LOCUS1745</name>
</gene>
<dbReference type="PANTHER" id="PTHR33446:SF2">
    <property type="entry name" value="PROTEIN TONB"/>
    <property type="match status" value="1"/>
</dbReference>
<keyword evidence="6 11" id="KW-0812">Transmembrane</keyword>